<dbReference type="Proteomes" id="UP000094527">
    <property type="component" value="Unassembled WGS sequence"/>
</dbReference>
<name>A0A1D2MR18_ORCCI</name>
<dbReference type="AlphaFoldDB" id="A0A1D2MR18"/>
<evidence type="ECO:0000313" key="2">
    <source>
        <dbReference type="Proteomes" id="UP000094527"/>
    </source>
</evidence>
<accession>A0A1D2MR18</accession>
<comment type="caution">
    <text evidence="1">The sequence shown here is derived from an EMBL/GenBank/DDBJ whole genome shotgun (WGS) entry which is preliminary data.</text>
</comment>
<protein>
    <submittedName>
        <fullName evidence="1">Uncharacterized protein</fullName>
    </submittedName>
</protein>
<keyword evidence="2" id="KW-1185">Reference proteome</keyword>
<reference evidence="1 2" key="1">
    <citation type="journal article" date="2016" name="Genome Biol. Evol.">
        <title>Gene Family Evolution Reflects Adaptation to Soil Environmental Stressors in the Genome of the Collembolan Orchesella cincta.</title>
        <authorList>
            <person name="Faddeeva-Vakhrusheva A."/>
            <person name="Derks M.F."/>
            <person name="Anvar S.Y."/>
            <person name="Agamennone V."/>
            <person name="Suring W."/>
            <person name="Smit S."/>
            <person name="van Straalen N.M."/>
            <person name="Roelofs D."/>
        </authorList>
    </citation>
    <scope>NUCLEOTIDE SEQUENCE [LARGE SCALE GENOMIC DNA]</scope>
    <source>
        <tissue evidence="1">Mixed pool</tissue>
    </source>
</reference>
<dbReference type="EMBL" id="LJIJ01000655">
    <property type="protein sequence ID" value="ODM95550.1"/>
    <property type="molecule type" value="Genomic_DNA"/>
</dbReference>
<proteinExistence type="predicted"/>
<gene>
    <name evidence="1" type="ORF">Ocin01_11133</name>
</gene>
<evidence type="ECO:0000313" key="1">
    <source>
        <dbReference type="EMBL" id="ODM95550.1"/>
    </source>
</evidence>
<sequence>MELLLTSDFDPLVFCHLYNNNLGLVFGRYLGSDLMNFSSITEDVEFWICNINGFETACQLGLTL</sequence>
<organism evidence="1 2">
    <name type="scientific">Orchesella cincta</name>
    <name type="common">Springtail</name>
    <name type="synonym">Podura cincta</name>
    <dbReference type="NCBI Taxonomy" id="48709"/>
    <lineage>
        <taxon>Eukaryota</taxon>
        <taxon>Metazoa</taxon>
        <taxon>Ecdysozoa</taxon>
        <taxon>Arthropoda</taxon>
        <taxon>Hexapoda</taxon>
        <taxon>Collembola</taxon>
        <taxon>Entomobryomorpha</taxon>
        <taxon>Entomobryoidea</taxon>
        <taxon>Orchesellidae</taxon>
        <taxon>Orchesellinae</taxon>
        <taxon>Orchesella</taxon>
    </lineage>
</organism>